<feature type="transmembrane region" description="Helical" evidence="1">
    <location>
        <begin position="165"/>
        <end position="187"/>
    </location>
</feature>
<gene>
    <name evidence="2" type="ORF">CKF48_07045</name>
</gene>
<accession>A0A248TG46</accession>
<dbReference type="KEGG" id="bko:CKF48_07045"/>
<protein>
    <submittedName>
        <fullName evidence="2">Ethanolamine utilization protein EutH</fullName>
    </submittedName>
</protein>
<dbReference type="PANTHER" id="PTHR40089:SF1">
    <property type="entry name" value="ETHANOLAMINE PERMEASE EUTH-RELATED"/>
    <property type="match status" value="1"/>
</dbReference>
<feature type="transmembrane region" description="Helical" evidence="1">
    <location>
        <begin position="304"/>
        <end position="325"/>
    </location>
</feature>
<dbReference type="EMBL" id="CP022983">
    <property type="protein sequence ID" value="ASV67109.1"/>
    <property type="molecule type" value="Genomic_DNA"/>
</dbReference>
<dbReference type="InterPro" id="IPR007441">
    <property type="entry name" value="EutH"/>
</dbReference>
<keyword evidence="3" id="KW-1185">Reference proteome</keyword>
<dbReference type="Pfam" id="PF04346">
    <property type="entry name" value="EutH"/>
    <property type="match status" value="1"/>
</dbReference>
<evidence type="ECO:0000256" key="1">
    <source>
        <dbReference type="SAM" id="Phobius"/>
    </source>
</evidence>
<feature type="transmembrane region" description="Helical" evidence="1">
    <location>
        <begin position="106"/>
        <end position="131"/>
    </location>
</feature>
<dbReference type="RefSeq" id="WP_095370684.1">
    <property type="nucleotide sequence ID" value="NZ_CP022983.1"/>
</dbReference>
<evidence type="ECO:0000313" key="2">
    <source>
        <dbReference type="EMBL" id="ASV67109.1"/>
    </source>
</evidence>
<keyword evidence="1" id="KW-0812">Transmembrane</keyword>
<feature type="transmembrane region" description="Helical" evidence="1">
    <location>
        <begin position="6"/>
        <end position="24"/>
    </location>
</feature>
<feature type="transmembrane region" description="Helical" evidence="1">
    <location>
        <begin position="138"/>
        <end position="159"/>
    </location>
</feature>
<reference evidence="2 3" key="1">
    <citation type="submission" date="2017-08" db="EMBL/GenBank/DDBJ databases">
        <title>Complete Genome Sequence of Bacillus kochii Oregon-R-modENCODE STRAIN BDGP4, isolated from Drosophila melanogaster gut.</title>
        <authorList>
            <person name="Wan K.H."/>
            <person name="Yu C."/>
            <person name="Park S."/>
            <person name="Hammonds A.S."/>
            <person name="Booth B.W."/>
            <person name="Celniker S.E."/>
        </authorList>
    </citation>
    <scope>NUCLEOTIDE SEQUENCE [LARGE SCALE GENOMIC DNA]</scope>
    <source>
        <strain evidence="2 3">BDGP4</strain>
    </source>
</reference>
<dbReference type="NCBIfam" id="NF011667">
    <property type="entry name" value="PRK15086.1-3"/>
    <property type="match status" value="1"/>
</dbReference>
<dbReference type="AlphaFoldDB" id="A0A248TG46"/>
<dbReference type="PIRSF" id="PIRSF019466">
    <property type="entry name" value="EutH"/>
    <property type="match status" value="1"/>
</dbReference>
<sequence length="364" mass="38787">MSINDLIIFIVAAFLCVGALDKICGNKLGLGERFTAGMMTMGSLALSMIGIISLAPVIAAILTPVISPVYEFVGADPAAFANTILAIDMGGYSLATEMSISADSELFAWVFLGTMMGPTIVFTIPVALGLIEKEDQPYFARGILVGLITVPFGCLAGGLACGLPFFMIIKNLIPTIVFSLLIAWGLWKKPENMIRGFAIFGKFIEIIAIIGLTAIIFETLTDLTLIPHLTPIEEGVQTVGSIAIFLAGAFPLVAFISKYFRKPLSKVGSWLKLSDKSTAGLIASLAHNIPMLIMLKDMEPRGKVVNVAFAVSGAFVLGSHLAFVAGIQKEVVFAMIIGKLVAGISAVLLAMIVSRDLKKQHTFR</sequence>
<dbReference type="GO" id="GO:0034228">
    <property type="term" value="F:ethanolamine transmembrane transporter activity"/>
    <property type="evidence" value="ECO:0007669"/>
    <property type="project" value="InterPro"/>
</dbReference>
<dbReference type="GO" id="GO:0005886">
    <property type="term" value="C:plasma membrane"/>
    <property type="evidence" value="ECO:0007669"/>
    <property type="project" value="TreeGrafter"/>
</dbReference>
<feature type="transmembrane region" description="Helical" evidence="1">
    <location>
        <begin position="44"/>
        <end position="66"/>
    </location>
</feature>
<keyword evidence="1" id="KW-0472">Membrane</keyword>
<feature type="transmembrane region" description="Helical" evidence="1">
    <location>
        <begin position="331"/>
        <end position="354"/>
    </location>
</feature>
<dbReference type="Proteomes" id="UP000215137">
    <property type="component" value="Chromosome"/>
</dbReference>
<keyword evidence="1" id="KW-1133">Transmembrane helix</keyword>
<name>A0A248TG46_9BACI</name>
<feature type="transmembrane region" description="Helical" evidence="1">
    <location>
        <begin position="237"/>
        <end position="256"/>
    </location>
</feature>
<dbReference type="OrthoDB" id="9778282at2"/>
<evidence type="ECO:0000313" key="3">
    <source>
        <dbReference type="Proteomes" id="UP000215137"/>
    </source>
</evidence>
<proteinExistence type="predicted"/>
<dbReference type="PANTHER" id="PTHR40089">
    <property type="entry name" value="ETHANOLAMINE UTILIZATION PROTEIN EUTH"/>
    <property type="match status" value="1"/>
</dbReference>
<dbReference type="NCBIfam" id="NF011666">
    <property type="entry name" value="PRK15086.1-2"/>
    <property type="match status" value="1"/>
</dbReference>
<feature type="transmembrane region" description="Helical" evidence="1">
    <location>
        <begin position="199"/>
        <end position="217"/>
    </location>
</feature>
<organism evidence="2 3">
    <name type="scientific">Cytobacillus kochii</name>
    <dbReference type="NCBI Taxonomy" id="859143"/>
    <lineage>
        <taxon>Bacteria</taxon>
        <taxon>Bacillati</taxon>
        <taxon>Bacillota</taxon>
        <taxon>Bacilli</taxon>
        <taxon>Bacillales</taxon>
        <taxon>Bacillaceae</taxon>
        <taxon>Cytobacillus</taxon>
    </lineage>
</organism>